<evidence type="ECO:0000259" key="3">
    <source>
        <dbReference type="Pfam" id="PF00931"/>
    </source>
</evidence>
<comment type="caution">
    <text evidence="5">The sequence shown here is derived from an EMBL/GenBank/DDBJ whole genome shotgun (WGS) entry which is preliminary data.</text>
</comment>
<keyword evidence="6" id="KW-1185">Reference proteome</keyword>
<evidence type="ECO:0000256" key="2">
    <source>
        <dbReference type="SAM" id="Coils"/>
    </source>
</evidence>
<keyword evidence="2" id="KW-0175">Coiled coil</keyword>
<organism evidence="5 6">
    <name type="scientific">Eragrostis curvula</name>
    <name type="common">weeping love grass</name>
    <dbReference type="NCBI Taxonomy" id="38414"/>
    <lineage>
        <taxon>Eukaryota</taxon>
        <taxon>Viridiplantae</taxon>
        <taxon>Streptophyta</taxon>
        <taxon>Embryophyta</taxon>
        <taxon>Tracheophyta</taxon>
        <taxon>Spermatophyta</taxon>
        <taxon>Magnoliopsida</taxon>
        <taxon>Liliopsida</taxon>
        <taxon>Poales</taxon>
        <taxon>Poaceae</taxon>
        <taxon>PACMAD clade</taxon>
        <taxon>Chloridoideae</taxon>
        <taxon>Eragrostideae</taxon>
        <taxon>Eragrostidinae</taxon>
        <taxon>Eragrostis</taxon>
    </lineage>
</organism>
<dbReference type="InterPro" id="IPR002182">
    <property type="entry name" value="NB-ARC"/>
</dbReference>
<sequence length="395" mass="44701">MTSLSRGFEVLAFRMEDVIDEFKYKLEDANMEGLQQSMKKRVQHVKVWRRLAQELCDINTDLEDAARQREHFALPEGFGGGGERHAASTNDTACFAREEDLVGIKDNAGSKTTLVKHVYKIVREDFDISAWVTVSKSYQVKDLLKKIAGGLGISVDVSNMETGSLGRLLSCKPPTLSEWKKVYEELELQSKDYEIKRRRLIRHGLLLDSLRSIAYVDCQYRATISHLSVKSGATTFFVQSMLLQMIRMTRIEILPEAIGRLQNLEVLDALGTGLTSLPKSMAKLKKLRFLYACTMVSEDTFHDYGGVKMPRGIGNLTGLQALQNVKACLETLYHRSRLEYLVIWDAPELSQVEIEEALEYLECAGQILRTAEIRTCARQGEQPESNEEHMRLGAL</sequence>
<dbReference type="SUPFAM" id="SSF52047">
    <property type="entry name" value="RNI-like"/>
    <property type="match status" value="1"/>
</dbReference>
<dbReference type="PANTHER" id="PTHR36766:SF30">
    <property type="entry name" value="TIR-NBS TYPE DISEASE RESISTANCE PROTEIN-RELATED"/>
    <property type="match status" value="1"/>
</dbReference>
<feature type="non-terminal residue" evidence="5">
    <location>
        <position position="1"/>
    </location>
</feature>
<accession>A0A5J9SR83</accession>
<dbReference type="GO" id="GO:0043531">
    <property type="term" value="F:ADP binding"/>
    <property type="evidence" value="ECO:0007669"/>
    <property type="project" value="InterPro"/>
</dbReference>
<dbReference type="Pfam" id="PF23598">
    <property type="entry name" value="LRR_14"/>
    <property type="match status" value="1"/>
</dbReference>
<feature type="domain" description="Disease resistance R13L4/SHOC-2-like LRR" evidence="4">
    <location>
        <begin position="246"/>
        <end position="345"/>
    </location>
</feature>
<feature type="coiled-coil region" evidence="2">
    <location>
        <begin position="176"/>
        <end position="203"/>
    </location>
</feature>
<proteinExistence type="predicted"/>
<protein>
    <submittedName>
        <fullName evidence="5">Uncharacterized protein</fullName>
    </submittedName>
</protein>
<dbReference type="InterPro" id="IPR055414">
    <property type="entry name" value="LRR_R13L4/SHOC2-like"/>
</dbReference>
<dbReference type="AlphaFoldDB" id="A0A5J9SR83"/>
<dbReference type="Proteomes" id="UP000324897">
    <property type="component" value="Unassembled WGS sequence"/>
</dbReference>
<dbReference type="GO" id="GO:0006952">
    <property type="term" value="P:defense response"/>
    <property type="evidence" value="ECO:0007669"/>
    <property type="project" value="UniProtKB-KW"/>
</dbReference>
<dbReference type="Pfam" id="PF00931">
    <property type="entry name" value="NB-ARC"/>
    <property type="match status" value="1"/>
</dbReference>
<dbReference type="Gene3D" id="3.80.10.10">
    <property type="entry name" value="Ribonuclease Inhibitor"/>
    <property type="match status" value="1"/>
</dbReference>
<evidence type="ECO:0000256" key="1">
    <source>
        <dbReference type="ARBA" id="ARBA00022737"/>
    </source>
</evidence>
<dbReference type="InterPro" id="IPR027417">
    <property type="entry name" value="P-loop_NTPase"/>
</dbReference>
<evidence type="ECO:0000259" key="4">
    <source>
        <dbReference type="Pfam" id="PF23598"/>
    </source>
</evidence>
<keyword evidence="1" id="KW-0677">Repeat</keyword>
<dbReference type="PANTHER" id="PTHR36766">
    <property type="entry name" value="PLANT BROAD-SPECTRUM MILDEW RESISTANCE PROTEIN RPW8"/>
    <property type="match status" value="1"/>
</dbReference>
<dbReference type="Gene3D" id="3.40.50.300">
    <property type="entry name" value="P-loop containing nucleotide triphosphate hydrolases"/>
    <property type="match status" value="1"/>
</dbReference>
<evidence type="ECO:0000313" key="5">
    <source>
        <dbReference type="EMBL" id="TVU01491.1"/>
    </source>
</evidence>
<dbReference type="Gramene" id="TVU01491">
    <property type="protein sequence ID" value="TVU01491"/>
    <property type="gene ID" value="EJB05_53054"/>
</dbReference>
<gene>
    <name evidence="5" type="ORF">EJB05_53054</name>
</gene>
<dbReference type="EMBL" id="RWGY01000436">
    <property type="protein sequence ID" value="TVU01491.1"/>
    <property type="molecule type" value="Genomic_DNA"/>
</dbReference>
<name>A0A5J9SR83_9POAL</name>
<dbReference type="OrthoDB" id="598235at2759"/>
<reference evidence="5 6" key="1">
    <citation type="journal article" date="2019" name="Sci. Rep.">
        <title>A high-quality genome of Eragrostis curvula grass provides insights into Poaceae evolution and supports new strategies to enhance forage quality.</title>
        <authorList>
            <person name="Carballo J."/>
            <person name="Santos B.A.C.M."/>
            <person name="Zappacosta D."/>
            <person name="Garbus I."/>
            <person name="Selva J.P."/>
            <person name="Gallo C.A."/>
            <person name="Diaz A."/>
            <person name="Albertini E."/>
            <person name="Caccamo M."/>
            <person name="Echenique V."/>
        </authorList>
    </citation>
    <scope>NUCLEOTIDE SEQUENCE [LARGE SCALE GENOMIC DNA]</scope>
    <source>
        <strain evidence="6">cv. Victoria</strain>
        <tissue evidence="5">Leaf</tissue>
    </source>
</reference>
<feature type="domain" description="NB-ARC" evidence="3">
    <location>
        <begin position="98"/>
        <end position="164"/>
    </location>
</feature>
<evidence type="ECO:0000313" key="6">
    <source>
        <dbReference type="Proteomes" id="UP000324897"/>
    </source>
</evidence>
<dbReference type="InterPro" id="IPR032675">
    <property type="entry name" value="LRR_dom_sf"/>
</dbReference>